<reference evidence="6" key="1">
    <citation type="submission" date="2022-08" db="EMBL/GenBank/DDBJ databases">
        <authorList>
            <person name="Kallberg Y."/>
            <person name="Tangrot J."/>
            <person name="Rosling A."/>
        </authorList>
    </citation>
    <scope>NUCLEOTIDE SEQUENCE</scope>
    <source>
        <strain evidence="6">Wild A</strain>
    </source>
</reference>
<dbReference type="PANTHER" id="PTHR18937:SF172">
    <property type="entry name" value="STRUCTURAL MAINTENANCE OF CHROMOSOMES PROTEIN"/>
    <property type="match status" value="1"/>
</dbReference>
<dbReference type="Gene3D" id="1.20.1060.20">
    <property type="match status" value="1"/>
</dbReference>
<feature type="non-terminal residue" evidence="6">
    <location>
        <position position="1"/>
    </location>
</feature>
<accession>A0A9W4SXE8</accession>
<keyword evidence="2" id="KW-0067">ATP-binding</keyword>
<dbReference type="OrthoDB" id="5575062at2759"/>
<evidence type="ECO:0000256" key="4">
    <source>
        <dbReference type="SAM" id="Coils"/>
    </source>
</evidence>
<dbReference type="GO" id="GO:0007076">
    <property type="term" value="P:mitotic chromosome condensation"/>
    <property type="evidence" value="ECO:0007669"/>
    <property type="project" value="TreeGrafter"/>
</dbReference>
<evidence type="ECO:0000259" key="5">
    <source>
        <dbReference type="Pfam" id="PF06470"/>
    </source>
</evidence>
<gene>
    <name evidence="6" type="ORF">FWILDA_LOCUS11562</name>
</gene>
<dbReference type="GO" id="GO:0005524">
    <property type="term" value="F:ATP binding"/>
    <property type="evidence" value="ECO:0007669"/>
    <property type="project" value="UniProtKB-KW"/>
</dbReference>
<dbReference type="AlphaFoldDB" id="A0A9W4SXE8"/>
<dbReference type="GO" id="GO:0000796">
    <property type="term" value="C:condensin complex"/>
    <property type="evidence" value="ECO:0007669"/>
    <property type="project" value="TreeGrafter"/>
</dbReference>
<sequence length="381" mass="43885">RFYVLPKTPSSLGTDTRQVPVLEPKKRFVIKKMARKLSELFHSSQGCENLDVDVHFEEILDMHDPDDYEVVSQSQLVISRQAFRNNASKYFMQDRLGNLGVIDNKYAVAISTACPALNNIVVDSVKVEQTCVEHLKKNNLAFGKTRWCVMTLDGELIDKSVTMSGGNAQVLKAKLEVQWRKFNEKLSSLESQLQEKNDELPELEFELSKSEMYADACVKNITDNETSIVEQKDNLNIDDTRSMGQLRTQIDHFTQELDRLKRQPSKIEEVIKILQDKILQTVKERKHYKRNSTEANVARSIRIKADEAKSILESKKEELDETKEEFDEKTEIINKIRAIECYAAEIGWNNISNLSGGEKCLAFAPFQNVHTYMLWMRLMRP</sequence>
<dbReference type="InterPro" id="IPR010935">
    <property type="entry name" value="SMC_hinge"/>
</dbReference>
<dbReference type="SUPFAM" id="SSF75553">
    <property type="entry name" value="Smc hinge domain"/>
    <property type="match status" value="1"/>
</dbReference>
<evidence type="ECO:0000313" key="6">
    <source>
        <dbReference type="EMBL" id="CAI2184408.1"/>
    </source>
</evidence>
<evidence type="ECO:0000256" key="1">
    <source>
        <dbReference type="ARBA" id="ARBA00022741"/>
    </source>
</evidence>
<evidence type="ECO:0000256" key="3">
    <source>
        <dbReference type="ARBA" id="ARBA00023242"/>
    </source>
</evidence>
<feature type="coiled-coil region" evidence="4">
    <location>
        <begin position="172"/>
        <end position="206"/>
    </location>
</feature>
<dbReference type="Proteomes" id="UP001153678">
    <property type="component" value="Unassembled WGS sequence"/>
</dbReference>
<protein>
    <submittedName>
        <fullName evidence="6">9896_t:CDS:1</fullName>
    </submittedName>
</protein>
<keyword evidence="3" id="KW-0539">Nucleus</keyword>
<dbReference type="Pfam" id="PF06470">
    <property type="entry name" value="SMC_hinge"/>
    <property type="match status" value="1"/>
</dbReference>
<feature type="coiled-coil region" evidence="4">
    <location>
        <begin position="305"/>
        <end position="332"/>
    </location>
</feature>
<evidence type="ECO:0000256" key="2">
    <source>
        <dbReference type="ARBA" id="ARBA00022840"/>
    </source>
</evidence>
<organism evidence="6 7">
    <name type="scientific">Funneliformis geosporum</name>
    <dbReference type="NCBI Taxonomy" id="1117311"/>
    <lineage>
        <taxon>Eukaryota</taxon>
        <taxon>Fungi</taxon>
        <taxon>Fungi incertae sedis</taxon>
        <taxon>Mucoromycota</taxon>
        <taxon>Glomeromycotina</taxon>
        <taxon>Glomeromycetes</taxon>
        <taxon>Glomerales</taxon>
        <taxon>Glomeraceae</taxon>
        <taxon>Funneliformis</taxon>
    </lineage>
</organism>
<name>A0A9W4SXE8_9GLOM</name>
<comment type="caution">
    <text evidence="6">The sequence shown here is derived from an EMBL/GenBank/DDBJ whole genome shotgun (WGS) entry which is preliminary data.</text>
</comment>
<dbReference type="PANTHER" id="PTHR18937">
    <property type="entry name" value="STRUCTURAL MAINTENANCE OF CHROMOSOMES SMC FAMILY MEMBER"/>
    <property type="match status" value="1"/>
</dbReference>
<keyword evidence="7" id="KW-1185">Reference proteome</keyword>
<dbReference type="EMBL" id="CAMKVN010003323">
    <property type="protein sequence ID" value="CAI2184408.1"/>
    <property type="molecule type" value="Genomic_DNA"/>
</dbReference>
<keyword evidence="4" id="KW-0175">Coiled coil</keyword>
<dbReference type="InterPro" id="IPR036277">
    <property type="entry name" value="SMC_hinge_sf"/>
</dbReference>
<evidence type="ECO:0000313" key="7">
    <source>
        <dbReference type="Proteomes" id="UP001153678"/>
    </source>
</evidence>
<keyword evidence="1" id="KW-0547">Nucleotide-binding</keyword>
<proteinExistence type="predicted"/>
<feature type="domain" description="SMC hinge" evidence="5">
    <location>
        <begin position="94"/>
        <end position="140"/>
    </location>
</feature>